<evidence type="ECO:0000313" key="6">
    <source>
        <dbReference type="EMBL" id="STY97739.1"/>
    </source>
</evidence>
<dbReference type="InterPro" id="IPR001867">
    <property type="entry name" value="OmpR/PhoB-type_DNA-bd"/>
</dbReference>
<gene>
    <name evidence="6" type="primary">basR</name>
    <name evidence="6" type="ORF">NCTC10465_01525</name>
</gene>
<dbReference type="InterPro" id="IPR001789">
    <property type="entry name" value="Sig_transdc_resp-reg_receiver"/>
</dbReference>
<evidence type="ECO:0000256" key="2">
    <source>
        <dbReference type="ARBA" id="ARBA00023012"/>
    </source>
</evidence>
<evidence type="ECO:0000256" key="4">
    <source>
        <dbReference type="ARBA" id="ARBA00023125"/>
    </source>
</evidence>
<dbReference type="PROSITE" id="PS51755">
    <property type="entry name" value="OMPR_PHOB"/>
    <property type="match status" value="1"/>
</dbReference>
<keyword evidence="1" id="KW-0597">Phosphoprotein</keyword>
<proteinExistence type="predicted"/>
<evidence type="ECO:0000256" key="3">
    <source>
        <dbReference type="ARBA" id="ARBA00023015"/>
    </source>
</evidence>
<keyword evidence="5" id="KW-0804">Transcription</keyword>
<name>A0A378QAJ8_FAUOS</name>
<keyword evidence="2" id="KW-0902">Two-component regulatory system</keyword>
<evidence type="ECO:0000256" key="1">
    <source>
        <dbReference type="ARBA" id="ARBA00022553"/>
    </source>
</evidence>
<dbReference type="Pfam" id="PF00486">
    <property type="entry name" value="Trans_reg_C"/>
    <property type="match status" value="1"/>
</dbReference>
<dbReference type="GO" id="GO:0032993">
    <property type="term" value="C:protein-DNA complex"/>
    <property type="evidence" value="ECO:0007669"/>
    <property type="project" value="TreeGrafter"/>
</dbReference>
<dbReference type="Proteomes" id="UP000255230">
    <property type="component" value="Unassembled WGS sequence"/>
</dbReference>
<dbReference type="GO" id="GO:0005829">
    <property type="term" value="C:cytosol"/>
    <property type="evidence" value="ECO:0007669"/>
    <property type="project" value="TreeGrafter"/>
</dbReference>
<dbReference type="GO" id="GO:0006355">
    <property type="term" value="P:regulation of DNA-templated transcription"/>
    <property type="evidence" value="ECO:0007669"/>
    <property type="project" value="InterPro"/>
</dbReference>
<keyword evidence="3" id="KW-0805">Transcription regulation</keyword>
<dbReference type="FunFam" id="3.40.50.2300:FF:000002">
    <property type="entry name" value="DNA-binding response regulator PhoP"/>
    <property type="match status" value="1"/>
</dbReference>
<dbReference type="PROSITE" id="PS50110">
    <property type="entry name" value="RESPONSE_REGULATORY"/>
    <property type="match status" value="1"/>
</dbReference>
<dbReference type="InterPro" id="IPR039420">
    <property type="entry name" value="WalR-like"/>
</dbReference>
<dbReference type="GO" id="GO:0000976">
    <property type="term" value="F:transcription cis-regulatory region binding"/>
    <property type="evidence" value="ECO:0007669"/>
    <property type="project" value="TreeGrafter"/>
</dbReference>
<accession>A0A378QAJ8</accession>
<dbReference type="Gene3D" id="6.10.250.690">
    <property type="match status" value="1"/>
</dbReference>
<dbReference type="GeneID" id="35777979"/>
<dbReference type="SMART" id="SM00448">
    <property type="entry name" value="REC"/>
    <property type="match status" value="1"/>
</dbReference>
<dbReference type="GO" id="GO:0000156">
    <property type="term" value="F:phosphorelay response regulator activity"/>
    <property type="evidence" value="ECO:0007669"/>
    <property type="project" value="TreeGrafter"/>
</dbReference>
<dbReference type="SUPFAM" id="SSF52172">
    <property type="entry name" value="CheY-like"/>
    <property type="match status" value="1"/>
</dbReference>
<dbReference type="InterPro" id="IPR036388">
    <property type="entry name" value="WH-like_DNA-bd_sf"/>
</dbReference>
<organism evidence="6 7">
    <name type="scientific">Faucicola osloensis</name>
    <name type="common">Moraxella osloensis</name>
    <dbReference type="NCBI Taxonomy" id="34062"/>
    <lineage>
        <taxon>Bacteria</taxon>
        <taxon>Pseudomonadati</taxon>
        <taxon>Pseudomonadota</taxon>
        <taxon>Gammaproteobacteria</taxon>
        <taxon>Moraxellales</taxon>
        <taxon>Moraxellaceae</taxon>
        <taxon>Faucicola</taxon>
    </lineage>
</organism>
<dbReference type="PANTHER" id="PTHR48111">
    <property type="entry name" value="REGULATOR OF RPOS"/>
    <property type="match status" value="1"/>
</dbReference>
<reference evidence="6 7" key="1">
    <citation type="submission" date="2018-06" db="EMBL/GenBank/DDBJ databases">
        <authorList>
            <consortium name="Pathogen Informatics"/>
            <person name="Doyle S."/>
        </authorList>
    </citation>
    <scope>NUCLEOTIDE SEQUENCE [LARGE SCALE GENOMIC DNA]</scope>
    <source>
        <strain evidence="6 7">NCTC10465</strain>
    </source>
</reference>
<dbReference type="CDD" id="cd00383">
    <property type="entry name" value="trans_reg_C"/>
    <property type="match status" value="1"/>
</dbReference>
<evidence type="ECO:0000313" key="7">
    <source>
        <dbReference type="Proteomes" id="UP000255230"/>
    </source>
</evidence>
<keyword evidence="4" id="KW-0238">DNA-binding</keyword>
<keyword evidence="7" id="KW-1185">Reference proteome</keyword>
<dbReference type="SMART" id="SM00862">
    <property type="entry name" value="Trans_reg_C"/>
    <property type="match status" value="1"/>
</dbReference>
<dbReference type="EMBL" id="UGPY01000001">
    <property type="protein sequence ID" value="STY97739.1"/>
    <property type="molecule type" value="Genomic_DNA"/>
</dbReference>
<evidence type="ECO:0000256" key="5">
    <source>
        <dbReference type="ARBA" id="ARBA00023163"/>
    </source>
</evidence>
<dbReference type="RefSeq" id="WP_036603962.1">
    <property type="nucleotide sequence ID" value="NZ_CBCRZU010000001.1"/>
</dbReference>
<dbReference type="Gene3D" id="3.40.50.2300">
    <property type="match status" value="1"/>
</dbReference>
<protein>
    <submittedName>
        <fullName evidence="6">Transcriptional regulatory protein BasR</fullName>
    </submittedName>
</protein>
<dbReference type="PANTHER" id="PTHR48111:SF67">
    <property type="entry name" value="TRANSCRIPTIONAL REGULATORY PROTEIN TCTD"/>
    <property type="match status" value="1"/>
</dbReference>
<dbReference type="CDD" id="cd17624">
    <property type="entry name" value="REC_OmpR_PmrA-like"/>
    <property type="match status" value="1"/>
</dbReference>
<dbReference type="AlphaFoldDB" id="A0A378QAJ8"/>
<dbReference type="InterPro" id="IPR011006">
    <property type="entry name" value="CheY-like_superfamily"/>
</dbReference>
<dbReference type="KEGG" id="mos:AXE82_10555"/>
<sequence length="222" mass="25022">MRVLLVEDDVFIADSLIDSLEEEAYAVDWAKDGREAILTLKVESYDVILLDLGLPEIDGMSVLETLRSAKIDTPVLVLTARDQIKDRVKGLDAGADDYMTKPFAMSELLARMRVLVRRSQGNSQNTLQVGDLTLDINAKRLKRDGIEIDITAKEYMLLTTFMTAPDKVFSKSELENSIYNWEAGIESNAIEFLIYGLRKKIGQKRIKNIRGLGWYISAEAQD</sequence>
<dbReference type="Gene3D" id="1.10.10.10">
    <property type="entry name" value="Winged helix-like DNA-binding domain superfamily/Winged helix DNA-binding domain"/>
    <property type="match status" value="1"/>
</dbReference>
<dbReference type="Pfam" id="PF00072">
    <property type="entry name" value="Response_reg"/>
    <property type="match status" value="1"/>
</dbReference>